<name>A0ABP6UPS0_9MICO</name>
<accession>A0ABP6UPS0</accession>
<evidence type="ECO:0000313" key="2">
    <source>
        <dbReference type="Proteomes" id="UP001499841"/>
    </source>
</evidence>
<reference evidence="2" key="1">
    <citation type="journal article" date="2019" name="Int. J. Syst. Evol. Microbiol.">
        <title>The Global Catalogue of Microorganisms (GCM) 10K type strain sequencing project: providing services to taxonomists for standard genome sequencing and annotation.</title>
        <authorList>
            <consortium name="The Broad Institute Genomics Platform"/>
            <consortium name="The Broad Institute Genome Sequencing Center for Infectious Disease"/>
            <person name="Wu L."/>
            <person name="Ma J."/>
        </authorList>
    </citation>
    <scope>NUCLEOTIDE SEQUENCE [LARGE SCALE GENOMIC DNA]</scope>
    <source>
        <strain evidence="2">JCM 17459</strain>
    </source>
</reference>
<comment type="caution">
    <text evidence="1">The sequence shown here is derived from an EMBL/GenBank/DDBJ whole genome shotgun (WGS) entry which is preliminary data.</text>
</comment>
<dbReference type="Proteomes" id="UP001499841">
    <property type="component" value="Unassembled WGS sequence"/>
</dbReference>
<proteinExistence type="predicted"/>
<sequence length="63" mass="6722">MRPTGCRASIVEDVQRSGAKLRHTVQKLPYGPEYGAQSRLIRCGHKRLFAVDGVAVVGASVAG</sequence>
<gene>
    <name evidence="1" type="ORF">GCM10022262_42950</name>
</gene>
<organism evidence="1 2">
    <name type="scientific">Georgenia daeguensis</name>
    <dbReference type="NCBI Taxonomy" id="908355"/>
    <lineage>
        <taxon>Bacteria</taxon>
        <taxon>Bacillati</taxon>
        <taxon>Actinomycetota</taxon>
        <taxon>Actinomycetes</taxon>
        <taxon>Micrococcales</taxon>
        <taxon>Bogoriellaceae</taxon>
        <taxon>Georgenia</taxon>
    </lineage>
</organism>
<keyword evidence="2" id="KW-1185">Reference proteome</keyword>
<evidence type="ECO:0000313" key="1">
    <source>
        <dbReference type="EMBL" id="GAA3515769.1"/>
    </source>
</evidence>
<dbReference type="EMBL" id="BAABBA010000090">
    <property type="protein sequence ID" value="GAA3515769.1"/>
    <property type="molecule type" value="Genomic_DNA"/>
</dbReference>
<protein>
    <submittedName>
        <fullName evidence="1">Uncharacterized protein</fullName>
    </submittedName>
</protein>